<proteinExistence type="predicted"/>
<dbReference type="AlphaFoldDB" id="A0A087UDH9"/>
<dbReference type="Pfam" id="PF00078">
    <property type="entry name" value="RVT_1"/>
    <property type="match status" value="1"/>
</dbReference>
<evidence type="ECO:0000313" key="2">
    <source>
        <dbReference type="EMBL" id="KFM75418.1"/>
    </source>
</evidence>
<sequence>MHDIYETIPTDVDCYVYADDIFLYSADVSHRKVVDNLERELFKVSSWAKEWNLCISPEKSKSIIFSGKKSCEENFLKLDGVSIPTEDHVKILGMWFDSKLSWNFHINKIVPKLERMLNAFKFIASPKCGVRKVDLVNIANATIRGRIEYGSCLLISASQQNKKKLEIVYNHALRLTTGAPISTFPSLLYVEAGVFTLDTRRSIAAIKFVIKNIALSGASPIADSLKSCLLSCKYKWGKIRKPISQRIKDKLSSLDLHFRVGIAAVDRTAVIVGQCMDSRSSIFSAEAWPLYKLLEKLNPNEKVAILTDSKSVVSAMSCVNRRSNSLILKLFEWIKAFHHGHLGSWP</sequence>
<dbReference type="PROSITE" id="PS50878">
    <property type="entry name" value="RT_POL"/>
    <property type="match status" value="1"/>
</dbReference>
<dbReference type="OrthoDB" id="6437682at2759"/>
<dbReference type="GO" id="GO:0003676">
    <property type="term" value="F:nucleic acid binding"/>
    <property type="evidence" value="ECO:0007669"/>
    <property type="project" value="InterPro"/>
</dbReference>
<name>A0A087UDH9_STEMI</name>
<feature type="domain" description="Reverse transcriptase" evidence="1">
    <location>
        <begin position="1"/>
        <end position="83"/>
    </location>
</feature>
<accession>A0A087UDH9</accession>
<dbReference type="EMBL" id="KK119338">
    <property type="protein sequence ID" value="KFM75418.1"/>
    <property type="molecule type" value="Genomic_DNA"/>
</dbReference>
<keyword evidence="2" id="KW-0808">Transferase</keyword>
<dbReference type="PANTHER" id="PTHR33332">
    <property type="entry name" value="REVERSE TRANSCRIPTASE DOMAIN-CONTAINING PROTEIN"/>
    <property type="match status" value="1"/>
</dbReference>
<evidence type="ECO:0000313" key="3">
    <source>
        <dbReference type="Proteomes" id="UP000054359"/>
    </source>
</evidence>
<keyword evidence="2" id="KW-0548">Nucleotidyltransferase</keyword>
<evidence type="ECO:0000259" key="1">
    <source>
        <dbReference type="PROSITE" id="PS50878"/>
    </source>
</evidence>
<keyword evidence="2" id="KW-0695">RNA-directed DNA polymerase</keyword>
<organism evidence="2 3">
    <name type="scientific">Stegodyphus mimosarum</name>
    <name type="common">African social velvet spider</name>
    <dbReference type="NCBI Taxonomy" id="407821"/>
    <lineage>
        <taxon>Eukaryota</taxon>
        <taxon>Metazoa</taxon>
        <taxon>Ecdysozoa</taxon>
        <taxon>Arthropoda</taxon>
        <taxon>Chelicerata</taxon>
        <taxon>Arachnida</taxon>
        <taxon>Araneae</taxon>
        <taxon>Araneomorphae</taxon>
        <taxon>Entelegynae</taxon>
        <taxon>Eresoidea</taxon>
        <taxon>Eresidae</taxon>
        <taxon>Stegodyphus</taxon>
    </lineage>
</organism>
<dbReference type="InterPro" id="IPR000477">
    <property type="entry name" value="RT_dom"/>
</dbReference>
<reference evidence="2 3" key="1">
    <citation type="submission" date="2013-11" db="EMBL/GenBank/DDBJ databases">
        <title>Genome sequencing of Stegodyphus mimosarum.</title>
        <authorList>
            <person name="Bechsgaard J."/>
        </authorList>
    </citation>
    <scope>NUCLEOTIDE SEQUENCE [LARGE SCALE GENOMIC DNA]</scope>
</reference>
<gene>
    <name evidence="2" type="ORF">X975_26931</name>
</gene>
<dbReference type="Gene3D" id="3.30.420.10">
    <property type="entry name" value="Ribonuclease H-like superfamily/Ribonuclease H"/>
    <property type="match status" value="1"/>
</dbReference>
<dbReference type="GO" id="GO:0003964">
    <property type="term" value="F:RNA-directed DNA polymerase activity"/>
    <property type="evidence" value="ECO:0007669"/>
    <property type="project" value="UniProtKB-KW"/>
</dbReference>
<dbReference type="InterPro" id="IPR036397">
    <property type="entry name" value="RNaseH_sf"/>
</dbReference>
<feature type="non-terminal residue" evidence="2">
    <location>
        <position position="346"/>
    </location>
</feature>
<dbReference type="Proteomes" id="UP000054359">
    <property type="component" value="Unassembled WGS sequence"/>
</dbReference>
<protein>
    <submittedName>
        <fullName evidence="2">RNA-directed DNA polymerase from mobile element jockey</fullName>
    </submittedName>
</protein>
<dbReference type="STRING" id="407821.A0A087UDH9"/>
<keyword evidence="3" id="KW-1185">Reference proteome</keyword>